<accession>A0A6M3J673</accession>
<evidence type="ECO:0000313" key="1">
    <source>
        <dbReference type="EMBL" id="QJA64677.1"/>
    </source>
</evidence>
<organism evidence="1">
    <name type="scientific">viral metagenome</name>
    <dbReference type="NCBI Taxonomy" id="1070528"/>
    <lineage>
        <taxon>unclassified sequences</taxon>
        <taxon>metagenomes</taxon>
        <taxon>organismal metagenomes</taxon>
    </lineage>
</organism>
<sequence>MKKLASILCDGGEHRNDFRRNICLKGGRLICDKNDITPFSGRYPRGQAGYDAACRDIEAMYGQGPWDLQP</sequence>
<gene>
    <name evidence="1" type="ORF">MM415B00475_0011</name>
</gene>
<dbReference type="EMBL" id="MT141524">
    <property type="protein sequence ID" value="QJA64677.1"/>
    <property type="molecule type" value="Genomic_DNA"/>
</dbReference>
<protein>
    <submittedName>
        <fullName evidence="1">Uncharacterized protein</fullName>
    </submittedName>
</protein>
<proteinExistence type="predicted"/>
<reference evidence="1" key="1">
    <citation type="submission" date="2020-03" db="EMBL/GenBank/DDBJ databases">
        <title>The deep terrestrial virosphere.</title>
        <authorList>
            <person name="Holmfeldt K."/>
            <person name="Nilsson E."/>
            <person name="Simone D."/>
            <person name="Lopez-Fernandez M."/>
            <person name="Wu X."/>
            <person name="de Brujin I."/>
            <person name="Lundin D."/>
            <person name="Andersson A."/>
            <person name="Bertilsson S."/>
            <person name="Dopson M."/>
        </authorList>
    </citation>
    <scope>NUCLEOTIDE SEQUENCE</scope>
    <source>
        <strain evidence="1">MM415B00475</strain>
    </source>
</reference>
<name>A0A6M3J673_9ZZZZ</name>
<dbReference type="AlphaFoldDB" id="A0A6M3J673"/>